<evidence type="ECO:0000313" key="1">
    <source>
        <dbReference type="EMBL" id="QYI86606.1"/>
    </source>
</evidence>
<keyword evidence="2" id="KW-1185">Reference proteome</keyword>
<dbReference type="Proteomes" id="UP000827296">
    <property type="component" value="Segment"/>
</dbReference>
<organism evidence="1 2">
    <name type="scientific">Enterococcus phage SSsP-1</name>
    <dbReference type="NCBI Taxonomy" id="2859527"/>
    <lineage>
        <taxon>Viruses</taxon>
        <taxon>Duplodnaviria</taxon>
        <taxon>Heunggongvirae</taxon>
        <taxon>Uroviricota</taxon>
        <taxon>Caudoviricetes</taxon>
        <taxon>Saphexavirus</taxon>
        <taxon>Saphexavirus SSsP1</taxon>
    </lineage>
</organism>
<dbReference type="Pfam" id="PF25209">
    <property type="entry name" value="Phage_capsid_4"/>
    <property type="match status" value="1"/>
</dbReference>
<accession>A0AAE8BG10</accession>
<protein>
    <submittedName>
        <fullName evidence="1">Major capsid protein</fullName>
    </submittedName>
</protein>
<dbReference type="SUPFAM" id="SSF56563">
    <property type="entry name" value="Major capsid protein gp5"/>
    <property type="match status" value="1"/>
</dbReference>
<dbReference type="EMBL" id="MZ333457">
    <property type="protein sequence ID" value="QYI86606.1"/>
    <property type="molecule type" value="Genomic_DNA"/>
</dbReference>
<name>A0AAE8BG10_9CAUD</name>
<evidence type="ECO:0000313" key="2">
    <source>
        <dbReference type="Proteomes" id="UP000827296"/>
    </source>
</evidence>
<reference evidence="1 2" key="1">
    <citation type="journal article" date="2022" name="Viruses">
        <title>Two Novel Lytic Bacteriophages Infecting Enterococcus spp. Are Promising Candidates for Targeted Antibacterial Therapy.</title>
        <authorList>
            <person name="Tkachev P.V."/>
            <person name="Pchelin I.M."/>
            <person name="Azarov D.V."/>
            <person name="Gorshkov A.N."/>
            <person name="Shamova O.V."/>
            <person name="Dmitriev A.V."/>
            <person name="Goncharov A.E."/>
        </authorList>
    </citation>
    <scope>NUCLEOTIDE SEQUENCE [LARGE SCALE GENOMIC DNA]</scope>
</reference>
<sequence length="268" mass="29785">MAHEVTKISDLINPEVIGAFLHQKMLDNLVLAPFAEIDRTLQGRPGDTLTVPQWNFIGLAEDLAEGAELQSVKLTAAERTATVKKVAKSVTLTDEAVLNAYVRPVDETVRQLAMAIAGKIDNDLFAAMRALTPSDVEMTDSYEWVIDAQVAFGEEFDEETYLFISPKRRATILKSKDFIHIQQGVSVIKGHLGEIYGMNIVVSNKVGEDEAFVLKRGALSLIMKRDYMVEEVREGMKRQTNITADQHYVAFVKDAKRAIFINKVAAGK</sequence>
<proteinExistence type="predicted"/>
<dbReference type="NCBIfam" id="TIGR04387">
    <property type="entry name" value="capsid_maj_N4"/>
    <property type="match status" value="1"/>
</dbReference>